<dbReference type="InterPro" id="IPR045052">
    <property type="entry name" value="Copine"/>
</dbReference>
<feature type="region of interest" description="Disordered" evidence="1">
    <location>
        <begin position="504"/>
        <end position="532"/>
    </location>
</feature>
<dbReference type="GO" id="GO:0005544">
    <property type="term" value="F:calcium-dependent phospholipid binding"/>
    <property type="evidence" value="ECO:0007669"/>
    <property type="project" value="InterPro"/>
</dbReference>
<dbReference type="InterPro" id="IPR036465">
    <property type="entry name" value="vWFA_dom_sf"/>
</dbReference>
<dbReference type="WBParaSite" id="ACRNAN_scaffold4097.g28321.t1">
    <property type="protein sequence ID" value="ACRNAN_scaffold4097.g28321.t1"/>
    <property type="gene ID" value="ACRNAN_scaffold4097.g28321"/>
</dbReference>
<dbReference type="GO" id="GO:0071277">
    <property type="term" value="P:cellular response to calcium ion"/>
    <property type="evidence" value="ECO:0007669"/>
    <property type="project" value="TreeGrafter"/>
</dbReference>
<sequence>MAKEQNIELPSVFALEFQFERCQYIKLDINDDNGEVVGEVYISCTIRPKPNSVFLQFGAKNISKKSMQSSNAMIFFELYAVESNKQRNLLYKSETIKYAPKLLWRLFNLHSTELAEREIEVYCYYRDAKVAKVTIGMFTTTYHNLKHGNVEDNTYTLTDNPPSARKDYGTFELVKCQEISVSSFLDYIAAGTLLNFAVAIDFSRPDHFISDEYAKNYVADVELAVKALGESFREFSMSSTYAGFGFAAKIPPQFRESQEFCLNLETDPSCRGLDGILNAFKHSLANVQPVDTAHLSHVIYYVAKLAQNYNNRTPGTKPSYFVLAIITRGVFDDLKETIQSIIFASRAPISLIFVGIGDSDLSELERLGTAGTKMNFQGRKPERDCVQYVSITKCRQEESKYPDLKALIAERGLSSIPWQMTSWMTKNGLRPKHLPPMIASSSGPTVTSTPPLQQAHKPGGPSLCRARSSTEMVYQSPKSPVRQLPSPPFGEQITTASSEMGYLRLGSDPYVNPTSPRGKSPRRSRRFDFGSESCLADDPDTYSIHSDPSRRIPSVNSLVDDSSPRLYFLHFFLFKTPFFSLNRHPTSMAALRSYSIQTSTARAFMSSATKNRQIRFNLPEK</sequence>
<dbReference type="SUPFAM" id="SSF53300">
    <property type="entry name" value="vWA-like"/>
    <property type="match status" value="1"/>
</dbReference>
<feature type="region of interest" description="Disordered" evidence="1">
    <location>
        <begin position="441"/>
        <end position="462"/>
    </location>
</feature>
<dbReference type="Pfam" id="PF07002">
    <property type="entry name" value="Copine"/>
    <property type="match status" value="1"/>
</dbReference>
<dbReference type="GO" id="GO:0005886">
    <property type="term" value="C:plasma membrane"/>
    <property type="evidence" value="ECO:0007669"/>
    <property type="project" value="TreeGrafter"/>
</dbReference>
<feature type="domain" description="Copine C-terminal" evidence="2">
    <location>
        <begin position="207"/>
        <end position="432"/>
    </location>
</feature>
<dbReference type="InterPro" id="IPR010734">
    <property type="entry name" value="Copine_C"/>
</dbReference>
<name>A0A914DW46_9BILA</name>
<proteinExistence type="predicted"/>
<protein>
    <submittedName>
        <fullName evidence="4">Copine C-terminal domain-containing protein</fullName>
    </submittedName>
</protein>
<accession>A0A914DW46</accession>
<reference evidence="4" key="1">
    <citation type="submission" date="2022-11" db="UniProtKB">
        <authorList>
            <consortium name="WormBaseParasite"/>
        </authorList>
    </citation>
    <scope>IDENTIFICATION</scope>
</reference>
<keyword evidence="3" id="KW-1185">Reference proteome</keyword>
<evidence type="ECO:0000259" key="2">
    <source>
        <dbReference type="Pfam" id="PF07002"/>
    </source>
</evidence>
<organism evidence="3 4">
    <name type="scientific">Acrobeloides nanus</name>
    <dbReference type="NCBI Taxonomy" id="290746"/>
    <lineage>
        <taxon>Eukaryota</taxon>
        <taxon>Metazoa</taxon>
        <taxon>Ecdysozoa</taxon>
        <taxon>Nematoda</taxon>
        <taxon>Chromadorea</taxon>
        <taxon>Rhabditida</taxon>
        <taxon>Tylenchina</taxon>
        <taxon>Cephalobomorpha</taxon>
        <taxon>Cephaloboidea</taxon>
        <taxon>Cephalobidae</taxon>
        <taxon>Acrobeloides</taxon>
    </lineage>
</organism>
<evidence type="ECO:0000313" key="3">
    <source>
        <dbReference type="Proteomes" id="UP000887540"/>
    </source>
</evidence>
<evidence type="ECO:0000313" key="4">
    <source>
        <dbReference type="WBParaSite" id="ACRNAN_scaffold4097.g28321.t1"/>
    </source>
</evidence>
<dbReference type="AlphaFoldDB" id="A0A914DW46"/>
<dbReference type="Proteomes" id="UP000887540">
    <property type="component" value="Unplaced"/>
</dbReference>
<feature type="compositionally biased region" description="Low complexity" evidence="1">
    <location>
        <begin position="441"/>
        <end position="451"/>
    </location>
</feature>
<evidence type="ECO:0000256" key="1">
    <source>
        <dbReference type="SAM" id="MobiDB-lite"/>
    </source>
</evidence>
<dbReference type="PANTHER" id="PTHR10857:SF131">
    <property type="entry name" value="COPINE C-TERMINAL DOMAIN-CONTAINING PROTEIN"/>
    <property type="match status" value="1"/>
</dbReference>
<dbReference type="PANTHER" id="PTHR10857">
    <property type="entry name" value="COPINE"/>
    <property type="match status" value="1"/>
</dbReference>